<dbReference type="Proteomes" id="UP000789759">
    <property type="component" value="Unassembled WGS sequence"/>
</dbReference>
<reference evidence="2" key="1">
    <citation type="submission" date="2021-06" db="EMBL/GenBank/DDBJ databases">
        <authorList>
            <person name="Kallberg Y."/>
            <person name="Tangrot J."/>
            <person name="Rosling A."/>
        </authorList>
    </citation>
    <scope>NUCLEOTIDE SEQUENCE</scope>
    <source>
        <strain evidence="2">FL966</strain>
    </source>
</reference>
<sequence>MTSNIKCPLFGCKAASNNTLPTGTVATETPQSQNVADNTNDTSTQPTATDGSRVAAATGTPECDDQSVLSDSEAVSSVNGKVCKYNTVPQSQVGTKN</sequence>
<gene>
    <name evidence="2" type="ORF">CPELLU_LOCUS11009</name>
</gene>
<accession>A0A9N9EQX3</accession>
<dbReference type="AlphaFoldDB" id="A0A9N9EQX3"/>
<feature type="compositionally biased region" description="Polar residues" evidence="1">
    <location>
        <begin position="17"/>
        <end position="50"/>
    </location>
</feature>
<evidence type="ECO:0000313" key="3">
    <source>
        <dbReference type="Proteomes" id="UP000789759"/>
    </source>
</evidence>
<proteinExistence type="predicted"/>
<evidence type="ECO:0000313" key="2">
    <source>
        <dbReference type="EMBL" id="CAG8684932.1"/>
    </source>
</evidence>
<comment type="caution">
    <text evidence="2">The sequence shown here is derived from an EMBL/GenBank/DDBJ whole genome shotgun (WGS) entry which is preliminary data.</text>
</comment>
<keyword evidence="3" id="KW-1185">Reference proteome</keyword>
<feature type="region of interest" description="Disordered" evidence="1">
    <location>
        <begin position="17"/>
        <end position="71"/>
    </location>
</feature>
<dbReference type="EMBL" id="CAJVQA010009436">
    <property type="protein sequence ID" value="CAG8684932.1"/>
    <property type="molecule type" value="Genomic_DNA"/>
</dbReference>
<evidence type="ECO:0000256" key="1">
    <source>
        <dbReference type="SAM" id="MobiDB-lite"/>
    </source>
</evidence>
<dbReference type="OrthoDB" id="2442312at2759"/>
<name>A0A9N9EQX3_9GLOM</name>
<protein>
    <submittedName>
        <fullName evidence="2">3948_t:CDS:1</fullName>
    </submittedName>
</protein>
<organism evidence="2 3">
    <name type="scientific">Cetraspora pellucida</name>
    <dbReference type="NCBI Taxonomy" id="1433469"/>
    <lineage>
        <taxon>Eukaryota</taxon>
        <taxon>Fungi</taxon>
        <taxon>Fungi incertae sedis</taxon>
        <taxon>Mucoromycota</taxon>
        <taxon>Glomeromycotina</taxon>
        <taxon>Glomeromycetes</taxon>
        <taxon>Diversisporales</taxon>
        <taxon>Gigasporaceae</taxon>
        <taxon>Cetraspora</taxon>
    </lineage>
</organism>